<keyword evidence="2" id="KW-0472">Membrane</keyword>
<dbReference type="EMBL" id="JBHUEY010000012">
    <property type="protein sequence ID" value="MFD1785798.1"/>
    <property type="molecule type" value="Genomic_DNA"/>
</dbReference>
<sequence>MSNDEILKVRYSATIIDFDREVKKMQRLNAKVAKQIEDDHNRASDSVSKAWRKANLSQAISGQVGAINGLKGALMSLAPALAAALSVQGAIAAADTYTRFSNSLKTAGLEGEQLAQVQSQLFDIAQKNGQALEPLGQLYGRASQAAKELGASQAQLVLFTDAVASAVRAQGGSAESAQGALLQLSQALAAGTVRAEEFNSINEGALPLLQAAANASEKYGGSVAKMRAAVLDGKLSSQEFFNLILLGSEELRRKAASAPLTFAASMQTLQNSLVQYIGQADATLGVTEKLAQGIKLLAENLDVVFEAIVIVGTALAARIAAPAIIGGVAAVGTAIAGMTTAAGASAVAMRALGGAMAFFGGPLTLAITAVGAALGVFAAKSAGASIEAAALKAEVDAAWQAMEREETAAKKAAAETGFLDETHKQAVTAVANLTGEAHLLGDAWFRVAAEAKRAALEQAKAAAVKSMTRYRAAEDAYQDEIRSGMRVPLMGYNGNPQLGGAPLTRETYDQLRAEIEGKVLKGETGQTRTRAAQLYLRDYNLYQGMKDDPLEKFNSRTTAPAGDGKGKGGKSAKDKAEREAEQKARREIFDLEQKLNTARLRNDEVEAKHLERKIRYLQTVAQLRQLGSKNAEAEARALLDEVELLEDLAEKNKIVGVKLPGNVDGLKTIEDTDFHEVGEALQKQVDDMREKIRDAVAGGLEAAINGGWPGLVEYMANTLKRRLVENLTDTLTDLIMKAGGDSAARGGGGGVMGSIMNFVGSMFGGGRAAGGPVQPGMVYRINEKGQELFMPHTAGRIVPNNLVAGAMGAAVGGGATGQPVQLVTNVYANDAVMTETVKQWIAAAHIQAVQKARNLTQQDIAQRGQRRLY</sequence>
<reference evidence="5" key="1">
    <citation type="journal article" date="2019" name="Int. J. Syst. Evol. Microbiol.">
        <title>The Global Catalogue of Microorganisms (GCM) 10K type strain sequencing project: providing services to taxonomists for standard genome sequencing and annotation.</title>
        <authorList>
            <consortium name="The Broad Institute Genomics Platform"/>
            <consortium name="The Broad Institute Genome Sequencing Center for Infectious Disease"/>
            <person name="Wu L."/>
            <person name="Ma J."/>
        </authorList>
    </citation>
    <scope>NUCLEOTIDE SEQUENCE [LARGE SCALE GENOMIC DNA]</scope>
    <source>
        <strain evidence="5">DFY28</strain>
    </source>
</reference>
<dbReference type="NCBIfam" id="TIGR02675">
    <property type="entry name" value="tape_meas_nterm"/>
    <property type="match status" value="1"/>
</dbReference>
<evidence type="ECO:0000313" key="4">
    <source>
        <dbReference type="EMBL" id="MFD1785798.1"/>
    </source>
</evidence>
<proteinExistence type="predicted"/>
<keyword evidence="2" id="KW-1133">Transmembrane helix</keyword>
<name>A0ABW4N7W9_9CAUL</name>
<dbReference type="Pfam" id="PF20155">
    <property type="entry name" value="TMP_3"/>
    <property type="match status" value="1"/>
</dbReference>
<organism evidence="4 5">
    <name type="scientific">Phenylobacterium terrae</name>
    <dbReference type="NCBI Taxonomy" id="2665495"/>
    <lineage>
        <taxon>Bacteria</taxon>
        <taxon>Pseudomonadati</taxon>
        <taxon>Pseudomonadota</taxon>
        <taxon>Alphaproteobacteria</taxon>
        <taxon>Caulobacterales</taxon>
        <taxon>Caulobacteraceae</taxon>
        <taxon>Phenylobacterium</taxon>
    </lineage>
</organism>
<evidence type="ECO:0000256" key="1">
    <source>
        <dbReference type="SAM" id="MobiDB-lite"/>
    </source>
</evidence>
<evidence type="ECO:0000259" key="3">
    <source>
        <dbReference type="Pfam" id="PF20155"/>
    </source>
</evidence>
<dbReference type="RefSeq" id="WP_377283377.1">
    <property type="nucleotide sequence ID" value="NZ_JBHRSI010000009.1"/>
</dbReference>
<evidence type="ECO:0000256" key="2">
    <source>
        <dbReference type="SAM" id="Phobius"/>
    </source>
</evidence>
<dbReference type="Proteomes" id="UP001597237">
    <property type="component" value="Unassembled WGS sequence"/>
</dbReference>
<feature type="transmembrane region" description="Helical" evidence="2">
    <location>
        <begin position="355"/>
        <end position="379"/>
    </location>
</feature>
<dbReference type="InterPro" id="IPR013491">
    <property type="entry name" value="Tape_meas_N"/>
</dbReference>
<feature type="transmembrane region" description="Helical" evidence="2">
    <location>
        <begin position="327"/>
        <end position="348"/>
    </location>
</feature>
<comment type="caution">
    <text evidence="4">The sequence shown here is derived from an EMBL/GenBank/DDBJ whole genome shotgun (WGS) entry which is preliminary data.</text>
</comment>
<keyword evidence="2" id="KW-0812">Transmembrane</keyword>
<feature type="domain" description="Tape measure protein N-terminal" evidence="3">
    <location>
        <begin position="89"/>
        <end position="281"/>
    </location>
</feature>
<accession>A0ABW4N7W9</accession>
<evidence type="ECO:0000313" key="5">
    <source>
        <dbReference type="Proteomes" id="UP001597237"/>
    </source>
</evidence>
<feature type="compositionally biased region" description="Basic and acidic residues" evidence="1">
    <location>
        <begin position="571"/>
        <end position="583"/>
    </location>
</feature>
<keyword evidence="5" id="KW-1185">Reference proteome</keyword>
<gene>
    <name evidence="4" type="ORF">ACFSC0_20565</name>
</gene>
<protein>
    <submittedName>
        <fullName evidence="4">Tape measure protein</fullName>
    </submittedName>
</protein>
<feature type="region of interest" description="Disordered" evidence="1">
    <location>
        <begin position="548"/>
        <end position="583"/>
    </location>
</feature>